<sequence length="85" mass="9253">MGREELAAALRQRLGFSLTLRPSSVAHPEAGVGLFVEGEVRPGTLVALFPGVLYGRTQLAHMPNFPRVDTANPFLSCRFDQSIVD</sequence>
<feature type="non-terminal residue" evidence="1">
    <location>
        <position position="85"/>
    </location>
</feature>
<name>A0A2J7ZLA7_9CHLO</name>
<dbReference type="EMBL" id="PGGS01001043">
    <property type="protein sequence ID" value="PNH01030.1"/>
    <property type="molecule type" value="Genomic_DNA"/>
</dbReference>
<comment type="caution">
    <text evidence="1">The sequence shown here is derived from an EMBL/GenBank/DDBJ whole genome shotgun (WGS) entry which is preliminary data.</text>
</comment>
<reference evidence="1 2" key="1">
    <citation type="journal article" date="2017" name="Mol. Biol. Evol.">
        <title>The 4-celled Tetrabaena socialis nuclear genome reveals the essential components for genetic control of cell number at the origin of multicellularity in the volvocine lineage.</title>
        <authorList>
            <person name="Featherston J."/>
            <person name="Arakaki Y."/>
            <person name="Hanschen E.R."/>
            <person name="Ferris P.J."/>
            <person name="Michod R.E."/>
            <person name="Olson B.J.S.C."/>
            <person name="Nozaki H."/>
            <person name="Durand P.M."/>
        </authorList>
    </citation>
    <scope>NUCLEOTIDE SEQUENCE [LARGE SCALE GENOMIC DNA]</scope>
    <source>
        <strain evidence="1 2">NIES-571</strain>
    </source>
</reference>
<dbReference type="Proteomes" id="UP000236333">
    <property type="component" value="Unassembled WGS sequence"/>
</dbReference>
<proteinExistence type="predicted"/>
<accession>A0A2J7ZLA7</accession>
<keyword evidence="2" id="KW-1185">Reference proteome</keyword>
<dbReference type="PANTHER" id="PTHR33524">
    <property type="entry name" value="C5ORF35"/>
    <property type="match status" value="1"/>
</dbReference>
<evidence type="ECO:0000313" key="1">
    <source>
        <dbReference type="EMBL" id="PNH01030.1"/>
    </source>
</evidence>
<gene>
    <name evidence="1" type="ORF">TSOC_013105</name>
</gene>
<protein>
    <submittedName>
        <fullName evidence="1">Uncharacterized protein</fullName>
    </submittedName>
</protein>
<organism evidence="1 2">
    <name type="scientific">Tetrabaena socialis</name>
    <dbReference type="NCBI Taxonomy" id="47790"/>
    <lineage>
        <taxon>Eukaryota</taxon>
        <taxon>Viridiplantae</taxon>
        <taxon>Chlorophyta</taxon>
        <taxon>core chlorophytes</taxon>
        <taxon>Chlorophyceae</taxon>
        <taxon>CS clade</taxon>
        <taxon>Chlamydomonadales</taxon>
        <taxon>Tetrabaenaceae</taxon>
        <taxon>Tetrabaena</taxon>
    </lineage>
</organism>
<dbReference type="PANTHER" id="PTHR33524:SF1">
    <property type="entry name" value="SET DOMAIN-CONTAINING PROTEIN"/>
    <property type="match status" value="1"/>
</dbReference>
<dbReference type="InterPro" id="IPR040415">
    <property type="entry name" value="SETD9"/>
</dbReference>
<dbReference type="OrthoDB" id="442460at2759"/>
<dbReference type="AlphaFoldDB" id="A0A2J7ZLA7"/>
<evidence type="ECO:0000313" key="2">
    <source>
        <dbReference type="Proteomes" id="UP000236333"/>
    </source>
</evidence>